<dbReference type="Pfam" id="PF20669">
    <property type="entry name" value="Exo70_N"/>
    <property type="match status" value="1"/>
</dbReference>
<dbReference type="InterPro" id="IPR016159">
    <property type="entry name" value="Cullin_repeat-like_dom_sf"/>
</dbReference>
<evidence type="ECO:0000313" key="7">
    <source>
        <dbReference type="RefSeq" id="XP_021295939.1"/>
    </source>
</evidence>
<dbReference type="GeneID" id="110425364"/>
<evidence type="ECO:0000256" key="2">
    <source>
        <dbReference type="ARBA" id="ARBA00022448"/>
    </source>
</evidence>
<dbReference type="AlphaFoldDB" id="A0A6J1BC00"/>
<dbReference type="PANTHER" id="PTHR12542">
    <property type="entry name" value="EXOCYST COMPLEX PROTEIN EXO70"/>
    <property type="match status" value="1"/>
</dbReference>
<keyword evidence="3" id="KW-0653">Protein transport</keyword>
<reference evidence="7" key="1">
    <citation type="submission" date="2025-08" db="UniProtKB">
        <authorList>
            <consortium name="RefSeq"/>
        </authorList>
    </citation>
    <scope>IDENTIFICATION</scope>
    <source>
        <tissue evidence="7">Leaf</tissue>
    </source>
</reference>
<dbReference type="InterPro" id="IPR004140">
    <property type="entry name" value="Exo70"/>
</dbReference>
<dbReference type="GO" id="GO:0015031">
    <property type="term" value="P:protein transport"/>
    <property type="evidence" value="ECO:0007669"/>
    <property type="project" value="UniProtKB-KW"/>
</dbReference>
<dbReference type="GO" id="GO:0006887">
    <property type="term" value="P:exocytosis"/>
    <property type="evidence" value="ECO:0007669"/>
    <property type="project" value="UniProtKB-KW"/>
</dbReference>
<dbReference type="Proteomes" id="UP000504621">
    <property type="component" value="Unplaced"/>
</dbReference>
<dbReference type="SUPFAM" id="SSF74788">
    <property type="entry name" value="Cullin repeat-like"/>
    <property type="match status" value="1"/>
</dbReference>
<evidence type="ECO:0000313" key="6">
    <source>
        <dbReference type="Proteomes" id="UP000504621"/>
    </source>
</evidence>
<dbReference type="OrthoDB" id="1922221at2759"/>
<dbReference type="Pfam" id="PF03081">
    <property type="entry name" value="Exo70_C"/>
    <property type="match status" value="1"/>
</dbReference>
<evidence type="ECO:0000256" key="3">
    <source>
        <dbReference type="RuleBase" id="RU365026"/>
    </source>
</evidence>
<evidence type="ECO:0000256" key="1">
    <source>
        <dbReference type="ARBA" id="ARBA00006756"/>
    </source>
</evidence>
<protein>
    <recommendedName>
        <fullName evidence="3">Exocyst subunit Exo70 family protein</fullName>
    </recommendedName>
</protein>
<name>A0A6J1BC00_9ROSI</name>
<evidence type="ECO:0000259" key="5">
    <source>
        <dbReference type="Pfam" id="PF03081"/>
    </source>
</evidence>
<evidence type="ECO:0000256" key="4">
    <source>
        <dbReference type="SAM" id="MobiDB-lite"/>
    </source>
</evidence>
<keyword evidence="6" id="KW-1185">Reference proteome</keyword>
<keyword evidence="2 3" id="KW-0813">Transport</keyword>
<gene>
    <name evidence="7" type="primary">LOC110425364</name>
</gene>
<sequence length="646" mass="72423">MVLAETSKNNSLIPRKGLSPLFFSSSKALPSSSPSSPPSSPTVSSPSHTFSEFMMEENIENAESIITKWDVNPSSWTQVTCLFHQDRKEAREYLKCVRDLRRSMHFLVSQKSASDKLVLAQKLMQMAMKRLEKEFYQILSSNRKQLDPESVSSLSSDGSGSFDDEHELVSEDEAELKKAGESITEVERVSALVMSDLKAIAQCMTSSGYAKECVKIYKLFRKSIVDRGLYLFGIERFKSSQINKMHWEALEHTIKNWLNAVKIAVRTLFTGEKILCDHVFAASETIREACFAEITMEGAINLFRFPELIANSKKEPERIFWLLELHEAISELWPEIETIFNSALTSAIKLQALSSLHKAGDSVSAILSNFRSSIQKDSSKTLVAGGGIHPLTRSAMSYISSLADYGRVLSDIVADHPPPGNSPSSESCFENPTSIDGPTSAGSVHLAWLILVLLCKLDRKAELYKDVSLRYLFLANNLQFIIDQVHTTNLKYLLGDEWVSMHTKKIKQYALRYESMAWNKVFSSVPEGTSSVLSPEAVKDCFRRFNAAFDEAYMKQTLWIVPDGKLRDELKVSIARKLVPAYREFYETQLVALSGEKNLEVLVRIAPDDLGNYLSDLFHGTPFSSKSLSSSSHSQGCLPRLHILNS</sequence>
<dbReference type="FunFam" id="1.20.1280.170:FF:000003">
    <property type="entry name" value="Exocyst subunit Exo70 family protein"/>
    <property type="match status" value="1"/>
</dbReference>
<comment type="similarity">
    <text evidence="1 3">Belongs to the EXO70 family.</text>
</comment>
<feature type="domain" description="Exocyst complex subunit Exo70 C-terminal" evidence="5">
    <location>
        <begin position="255"/>
        <end position="616"/>
    </location>
</feature>
<proteinExistence type="inferred from homology"/>
<dbReference type="GO" id="GO:0005546">
    <property type="term" value="F:phosphatidylinositol-4,5-bisphosphate binding"/>
    <property type="evidence" value="ECO:0007669"/>
    <property type="project" value="InterPro"/>
</dbReference>
<organism evidence="6 7">
    <name type="scientific">Herrania umbratica</name>
    <dbReference type="NCBI Taxonomy" id="108875"/>
    <lineage>
        <taxon>Eukaryota</taxon>
        <taxon>Viridiplantae</taxon>
        <taxon>Streptophyta</taxon>
        <taxon>Embryophyta</taxon>
        <taxon>Tracheophyta</taxon>
        <taxon>Spermatophyta</taxon>
        <taxon>Magnoliopsida</taxon>
        <taxon>eudicotyledons</taxon>
        <taxon>Gunneridae</taxon>
        <taxon>Pentapetalae</taxon>
        <taxon>rosids</taxon>
        <taxon>malvids</taxon>
        <taxon>Malvales</taxon>
        <taxon>Malvaceae</taxon>
        <taxon>Byttnerioideae</taxon>
        <taxon>Herrania</taxon>
    </lineage>
</organism>
<dbReference type="RefSeq" id="XP_021295939.1">
    <property type="nucleotide sequence ID" value="XM_021440264.1"/>
</dbReference>
<dbReference type="GO" id="GO:0000145">
    <property type="term" value="C:exocyst"/>
    <property type="evidence" value="ECO:0007669"/>
    <property type="project" value="InterPro"/>
</dbReference>
<dbReference type="Gene3D" id="1.20.1280.170">
    <property type="entry name" value="Exocyst complex component Exo70"/>
    <property type="match status" value="1"/>
</dbReference>
<keyword evidence="3" id="KW-0268">Exocytosis</keyword>
<comment type="function">
    <text evidence="3">Component of the exocyst complex.</text>
</comment>
<accession>A0A6J1BC00</accession>
<dbReference type="PANTHER" id="PTHR12542:SF26">
    <property type="entry name" value="EXOCYST SUBUNIT EXO70 FAMILY PROTEIN"/>
    <property type="match status" value="1"/>
</dbReference>
<dbReference type="InterPro" id="IPR046364">
    <property type="entry name" value="Exo70_C"/>
</dbReference>
<feature type="region of interest" description="Disordered" evidence="4">
    <location>
        <begin position="29"/>
        <end position="48"/>
    </location>
</feature>